<dbReference type="AlphaFoldDB" id="A0A7W6M7K5"/>
<protein>
    <submittedName>
        <fullName evidence="2">Uncharacterized protein</fullName>
    </submittedName>
</protein>
<proteinExistence type="predicted"/>
<accession>A0A7W6M7K5</accession>
<comment type="caution">
    <text evidence="2">The sequence shown here is derived from an EMBL/GenBank/DDBJ whole genome shotgun (WGS) entry which is preliminary data.</text>
</comment>
<keyword evidence="1" id="KW-1133">Transmembrane helix</keyword>
<dbReference type="EMBL" id="JACIFU010000002">
    <property type="protein sequence ID" value="MBB4173923.1"/>
    <property type="molecule type" value="Genomic_DNA"/>
</dbReference>
<dbReference type="Proteomes" id="UP000565745">
    <property type="component" value="Unassembled WGS sequence"/>
</dbReference>
<dbReference type="RefSeq" id="WP_160170292.1">
    <property type="nucleotide sequence ID" value="NZ_JACIFU010000002.1"/>
</dbReference>
<keyword evidence="1" id="KW-0472">Membrane</keyword>
<feature type="transmembrane region" description="Helical" evidence="1">
    <location>
        <begin position="7"/>
        <end position="24"/>
    </location>
</feature>
<evidence type="ECO:0000256" key="1">
    <source>
        <dbReference type="SAM" id="Phobius"/>
    </source>
</evidence>
<organism evidence="2 3">
    <name type="scientific">Sulfitobacter noctilucicola</name>
    <dbReference type="NCBI Taxonomy" id="1342301"/>
    <lineage>
        <taxon>Bacteria</taxon>
        <taxon>Pseudomonadati</taxon>
        <taxon>Pseudomonadota</taxon>
        <taxon>Alphaproteobacteria</taxon>
        <taxon>Rhodobacterales</taxon>
        <taxon>Roseobacteraceae</taxon>
        <taxon>Sulfitobacter</taxon>
    </lineage>
</organism>
<evidence type="ECO:0000313" key="3">
    <source>
        <dbReference type="Proteomes" id="UP000565745"/>
    </source>
</evidence>
<keyword evidence="3" id="KW-1185">Reference proteome</keyword>
<sequence length="51" mass="5462">MPLPQFAVIFIGALTAAALTIWTLSFGGPALMLVTLPLFMIAAVLVAYLRR</sequence>
<gene>
    <name evidence="2" type="ORF">GGR93_001696</name>
</gene>
<reference evidence="2 3" key="1">
    <citation type="submission" date="2020-08" db="EMBL/GenBank/DDBJ databases">
        <title>Genomic Encyclopedia of Type Strains, Phase IV (KMG-IV): sequencing the most valuable type-strain genomes for metagenomic binning, comparative biology and taxonomic classification.</title>
        <authorList>
            <person name="Goeker M."/>
        </authorList>
    </citation>
    <scope>NUCLEOTIDE SEQUENCE [LARGE SCALE GENOMIC DNA]</scope>
    <source>
        <strain evidence="2 3">DSM 101015</strain>
    </source>
</reference>
<feature type="transmembrane region" description="Helical" evidence="1">
    <location>
        <begin position="30"/>
        <end position="49"/>
    </location>
</feature>
<evidence type="ECO:0000313" key="2">
    <source>
        <dbReference type="EMBL" id="MBB4173923.1"/>
    </source>
</evidence>
<name>A0A7W6M7K5_9RHOB</name>
<keyword evidence="1" id="KW-0812">Transmembrane</keyword>